<evidence type="ECO:0000256" key="1">
    <source>
        <dbReference type="SAM" id="Phobius"/>
    </source>
</evidence>
<feature type="transmembrane region" description="Helical" evidence="1">
    <location>
        <begin position="20"/>
        <end position="40"/>
    </location>
</feature>
<dbReference type="EMBL" id="QRAP01000006">
    <property type="protein sequence ID" value="RDK89993.1"/>
    <property type="molecule type" value="Genomic_DNA"/>
</dbReference>
<keyword evidence="1" id="KW-0472">Membrane</keyword>
<accession>A0A370QNQ6</accession>
<feature type="transmembrane region" description="Helical" evidence="1">
    <location>
        <begin position="46"/>
        <end position="65"/>
    </location>
</feature>
<feature type="transmembrane region" description="Helical" evidence="1">
    <location>
        <begin position="154"/>
        <end position="173"/>
    </location>
</feature>
<evidence type="ECO:0000313" key="3">
    <source>
        <dbReference type="Proteomes" id="UP000254848"/>
    </source>
</evidence>
<protein>
    <submittedName>
        <fullName evidence="2">Uncharacterized protein</fullName>
    </submittedName>
</protein>
<comment type="caution">
    <text evidence="2">The sequence shown here is derived from an EMBL/GenBank/DDBJ whole genome shotgun (WGS) entry which is preliminary data.</text>
</comment>
<sequence length="432" mass="48232">MIQIALLLLGGDFLRSRAKYLWLMGVLWSITGCVIFLDGLDGAPLFPLKTFGALLLLESLVTLSIASSGIGAQKAVLYFKGGIFLFVAVSMLLNHQYSNMLLAFFFSATYAIVGLFILASAWVVRFPYWRTTCITGVLYLAFALFLVMHPHSAVSFFLGGMIVSSSVNMLIVAKRLHGLKWTTSVFELMLPVDFFTARPAKEEPEAGAMPQPAAAGPLNVHVWTPEGSAKGSTLPRPVINRYIAAVDVNGVISTGHAALEASPLVYISLYPAQDIDRSPSEFLRLLKATHDNDVPGIFQPDYITESTRWCASDRKITFRDYNLKGLLHFWQRYQQDMTYNLTYRNCSSSTAYALESALDGVLSARTRSWHAMVKMLFMPELWIAAQVRQRATTMAWTPGLVMDYARALNAIVHPVPRPWYQRMPWGQRAQKP</sequence>
<proteinExistence type="predicted"/>
<feature type="transmembrane region" description="Helical" evidence="1">
    <location>
        <begin position="77"/>
        <end position="95"/>
    </location>
</feature>
<feature type="transmembrane region" description="Helical" evidence="1">
    <location>
        <begin position="101"/>
        <end position="124"/>
    </location>
</feature>
<dbReference type="AlphaFoldDB" id="A0A370QNQ6"/>
<keyword evidence="1" id="KW-1133">Transmembrane helix</keyword>
<name>A0A370QNQ6_9GAMM</name>
<keyword evidence="1" id="KW-0812">Transmembrane</keyword>
<dbReference type="OrthoDB" id="6773069at2"/>
<keyword evidence="3" id="KW-1185">Reference proteome</keyword>
<feature type="transmembrane region" description="Helical" evidence="1">
    <location>
        <begin position="131"/>
        <end position="148"/>
    </location>
</feature>
<evidence type="ECO:0000313" key="2">
    <source>
        <dbReference type="EMBL" id="RDK89993.1"/>
    </source>
</evidence>
<organism evidence="2 3">
    <name type="scientific">Enterobacillus tribolii</name>
    <dbReference type="NCBI Taxonomy" id="1487935"/>
    <lineage>
        <taxon>Bacteria</taxon>
        <taxon>Pseudomonadati</taxon>
        <taxon>Pseudomonadota</taxon>
        <taxon>Gammaproteobacteria</taxon>
        <taxon>Enterobacterales</taxon>
        <taxon>Hafniaceae</taxon>
        <taxon>Enterobacillus</taxon>
    </lineage>
</organism>
<dbReference type="Proteomes" id="UP000254848">
    <property type="component" value="Unassembled WGS sequence"/>
</dbReference>
<reference evidence="2 3" key="1">
    <citation type="submission" date="2018-07" db="EMBL/GenBank/DDBJ databases">
        <title>Genomic Encyclopedia of Type Strains, Phase IV (KMG-IV): sequencing the most valuable type-strain genomes for metagenomic binning, comparative biology and taxonomic classification.</title>
        <authorList>
            <person name="Goeker M."/>
        </authorList>
    </citation>
    <scope>NUCLEOTIDE SEQUENCE [LARGE SCALE GENOMIC DNA]</scope>
    <source>
        <strain evidence="2 3">DSM 103736</strain>
    </source>
</reference>
<dbReference type="RefSeq" id="WP_115459102.1">
    <property type="nucleotide sequence ID" value="NZ_QRAP01000006.1"/>
</dbReference>
<gene>
    <name evidence="2" type="ORF">C8D90_106199</name>
</gene>